<dbReference type="SMART" id="SM00100">
    <property type="entry name" value="cNMP"/>
    <property type="match status" value="2"/>
</dbReference>
<protein>
    <recommendedName>
        <fullName evidence="1">Cyclic nucleotide-binding domain-containing protein</fullName>
    </recommendedName>
</protein>
<dbReference type="GO" id="GO:0004862">
    <property type="term" value="F:cAMP-dependent protein kinase inhibitor activity"/>
    <property type="evidence" value="ECO:0007669"/>
    <property type="project" value="TreeGrafter"/>
</dbReference>
<dbReference type="PROSITE" id="PS00889">
    <property type="entry name" value="CNMP_BINDING_2"/>
    <property type="match status" value="2"/>
</dbReference>
<name>A0A8S1S4U6_9CILI</name>
<dbReference type="AlphaFoldDB" id="A0A8S1S4U6"/>
<organism evidence="2 3">
    <name type="scientific">Paramecium pentaurelia</name>
    <dbReference type="NCBI Taxonomy" id="43138"/>
    <lineage>
        <taxon>Eukaryota</taxon>
        <taxon>Sar</taxon>
        <taxon>Alveolata</taxon>
        <taxon>Ciliophora</taxon>
        <taxon>Intramacronucleata</taxon>
        <taxon>Oligohymenophorea</taxon>
        <taxon>Peniculida</taxon>
        <taxon>Parameciidae</taxon>
        <taxon>Paramecium</taxon>
    </lineage>
</organism>
<reference evidence="2" key="1">
    <citation type="submission" date="2021-01" db="EMBL/GenBank/DDBJ databases">
        <authorList>
            <consortium name="Genoscope - CEA"/>
            <person name="William W."/>
        </authorList>
    </citation>
    <scope>NUCLEOTIDE SEQUENCE</scope>
</reference>
<dbReference type="OrthoDB" id="306416at2759"/>
<dbReference type="InterPro" id="IPR000595">
    <property type="entry name" value="cNMP-bd_dom"/>
</dbReference>
<feature type="domain" description="Cyclic nucleotide-binding" evidence="1">
    <location>
        <begin position="108"/>
        <end position="230"/>
    </location>
</feature>
<dbReference type="PROSITE" id="PS00888">
    <property type="entry name" value="CNMP_BINDING_1"/>
    <property type="match status" value="1"/>
</dbReference>
<dbReference type="InterPro" id="IPR018488">
    <property type="entry name" value="cNMP-bd_CS"/>
</dbReference>
<dbReference type="GO" id="GO:0030552">
    <property type="term" value="F:cAMP binding"/>
    <property type="evidence" value="ECO:0007669"/>
    <property type="project" value="TreeGrafter"/>
</dbReference>
<feature type="domain" description="Cyclic nucleotide-binding" evidence="1">
    <location>
        <begin position="1"/>
        <end position="105"/>
    </location>
</feature>
<dbReference type="EMBL" id="CAJJDO010000003">
    <property type="protein sequence ID" value="CAD8133964.1"/>
    <property type="molecule type" value="Genomic_DNA"/>
</dbReference>
<evidence type="ECO:0000313" key="3">
    <source>
        <dbReference type="Proteomes" id="UP000689195"/>
    </source>
</evidence>
<evidence type="ECO:0000259" key="1">
    <source>
        <dbReference type="PROSITE" id="PS50042"/>
    </source>
</evidence>
<dbReference type="PANTHER" id="PTHR11635">
    <property type="entry name" value="CAMP-DEPENDENT PROTEIN KINASE REGULATORY CHAIN"/>
    <property type="match status" value="1"/>
</dbReference>
<dbReference type="GO" id="GO:0034236">
    <property type="term" value="F:protein kinase A catalytic subunit binding"/>
    <property type="evidence" value="ECO:0007669"/>
    <property type="project" value="TreeGrafter"/>
</dbReference>
<keyword evidence="3" id="KW-1185">Reference proteome</keyword>
<dbReference type="InterPro" id="IPR050503">
    <property type="entry name" value="cAMP-dep_PK_reg_su-like"/>
</dbReference>
<dbReference type="Proteomes" id="UP000689195">
    <property type="component" value="Unassembled WGS sequence"/>
</dbReference>
<proteinExistence type="predicted"/>
<sequence>MEEKKYKATETIIKQGDDGDQLFLVDQGLLDCKQRNKQNEEKIVKSYQPGDFFGEMALLYNEKRAATIMAFTDCVLWVLDKETFDTFIKQPVLEKRQRYDGILQKFPILQQIDPYLRQQIADALHVVSFKAEDVVFKQKDKGDYFYLIQEGQLKAFKKGEEDEDEEQCVFEFCEFDYFGELAMLKEIHRQATIVCETDCILLGLDKQSFTKLLAPIHDVIKQGTGRYLNFSFN</sequence>
<dbReference type="GO" id="GO:0005829">
    <property type="term" value="C:cytosol"/>
    <property type="evidence" value="ECO:0007669"/>
    <property type="project" value="TreeGrafter"/>
</dbReference>
<dbReference type="CDD" id="cd00038">
    <property type="entry name" value="CAP_ED"/>
    <property type="match status" value="2"/>
</dbReference>
<dbReference type="PROSITE" id="PS50042">
    <property type="entry name" value="CNMP_BINDING_3"/>
    <property type="match status" value="2"/>
</dbReference>
<dbReference type="Pfam" id="PF00027">
    <property type="entry name" value="cNMP_binding"/>
    <property type="match status" value="2"/>
</dbReference>
<gene>
    <name evidence="2" type="ORF">PPENT_87.1.T0030064</name>
</gene>
<comment type="caution">
    <text evidence="2">The sequence shown here is derived from an EMBL/GenBank/DDBJ whole genome shotgun (WGS) entry which is preliminary data.</text>
</comment>
<accession>A0A8S1S4U6</accession>
<dbReference type="PANTHER" id="PTHR11635:SF152">
    <property type="entry name" value="CAMP-DEPENDENT PROTEIN KINASE TYPE I REGULATORY SUBUNIT-RELATED"/>
    <property type="match status" value="1"/>
</dbReference>
<dbReference type="GO" id="GO:0005952">
    <property type="term" value="C:cAMP-dependent protein kinase complex"/>
    <property type="evidence" value="ECO:0007669"/>
    <property type="project" value="InterPro"/>
</dbReference>
<evidence type="ECO:0000313" key="2">
    <source>
        <dbReference type="EMBL" id="CAD8133964.1"/>
    </source>
</evidence>